<proteinExistence type="predicted"/>
<accession>E5XT34</accession>
<comment type="caution">
    <text evidence="1">The sequence shown here is derived from an EMBL/GenBank/DDBJ whole genome shotgun (WGS) entry which is preliminary data.</text>
</comment>
<organism evidence="1 2">
    <name type="scientific">Segniliparus rugosus (strain ATCC BAA-974 / DSM 45345 / CCUG 50838 / CIP 108380 / JCM 13579 / CDC 945)</name>
    <dbReference type="NCBI Taxonomy" id="679197"/>
    <lineage>
        <taxon>Bacteria</taxon>
        <taxon>Bacillati</taxon>
        <taxon>Actinomycetota</taxon>
        <taxon>Actinomycetes</taxon>
        <taxon>Mycobacteriales</taxon>
        <taxon>Segniliparaceae</taxon>
        <taxon>Segniliparus</taxon>
    </lineage>
</organism>
<protein>
    <submittedName>
        <fullName evidence="1">Uncharacterized protein</fullName>
    </submittedName>
</protein>
<dbReference type="STRING" id="679197.HMPREF9336_02656"/>
<sequence length="158" mass="17277">MSYETSGLSTLIFTGSAPAKIKAWLVENPDEHFAPPEEGERHPVEVAVESVANASAWDGDTKEDVARALATLRVLCAEPRMRNGLVRAWSRINTGSIMLSGLEADEPRELVLGGLREARRIVHKALRHALLWRTEGLTREHQAMSARLAESAGERAGA</sequence>
<reference evidence="1 2" key="1">
    <citation type="journal article" date="2011" name="Stand. Genomic Sci.">
        <title>High quality draft genome sequence of Segniliparus rugosus CDC 945(T)= (ATCC BAA-974(T)).</title>
        <authorList>
            <person name="Earl A.M."/>
            <person name="Desjardins C.A."/>
            <person name="Fitzgerald M.G."/>
            <person name="Arachchi H.M."/>
            <person name="Zeng Q."/>
            <person name="Mehta T."/>
            <person name="Griggs A."/>
            <person name="Birren B.W."/>
            <person name="Toney N.C."/>
            <person name="Carr J."/>
            <person name="Posey J."/>
            <person name="Butler W.R."/>
        </authorList>
    </citation>
    <scope>NUCLEOTIDE SEQUENCE [LARGE SCALE GENOMIC DNA]</scope>
    <source>
        <strain evidence="2">ATCC BAA-974 / DSM 45345 / CCUG 50838 / CIP 108380 / JCM 13579 / CDC 945</strain>
    </source>
</reference>
<evidence type="ECO:0000313" key="2">
    <source>
        <dbReference type="Proteomes" id="UP000004816"/>
    </source>
</evidence>
<dbReference type="AlphaFoldDB" id="E5XT34"/>
<dbReference type="Proteomes" id="UP000004816">
    <property type="component" value="Unassembled WGS sequence"/>
</dbReference>
<name>E5XT34_SEGRC</name>
<keyword evidence="2" id="KW-1185">Reference proteome</keyword>
<dbReference type="RefSeq" id="WP_007471159.1">
    <property type="nucleotide sequence ID" value="NZ_KI391953.1"/>
</dbReference>
<dbReference type="EMBL" id="ACZI02000002">
    <property type="protein sequence ID" value="EFV12491.1"/>
    <property type="molecule type" value="Genomic_DNA"/>
</dbReference>
<gene>
    <name evidence="1" type="ORF">HMPREF9336_02656</name>
</gene>
<dbReference type="HOGENOM" id="CLU_1668184_0_0_11"/>
<evidence type="ECO:0000313" key="1">
    <source>
        <dbReference type="EMBL" id="EFV12491.1"/>
    </source>
</evidence>